<dbReference type="PATRIC" id="fig|1549858.7.peg.2613"/>
<protein>
    <submittedName>
        <fullName evidence="1">Uncharacterized protein</fullName>
    </submittedName>
</protein>
<organism evidence="1 2">
    <name type="scientific">Sphingomonas melonis</name>
    <dbReference type="NCBI Taxonomy" id="152682"/>
    <lineage>
        <taxon>Bacteria</taxon>
        <taxon>Pseudomonadati</taxon>
        <taxon>Pseudomonadota</taxon>
        <taxon>Alphaproteobacteria</taxon>
        <taxon>Sphingomonadales</taxon>
        <taxon>Sphingomonadaceae</taxon>
        <taxon>Sphingomonas</taxon>
    </lineage>
</organism>
<evidence type="ECO:0000313" key="1">
    <source>
        <dbReference type="EMBL" id="KIU26076.1"/>
    </source>
</evidence>
<dbReference type="AlphaFoldDB" id="A0A0D1MED5"/>
<evidence type="ECO:0000313" key="2">
    <source>
        <dbReference type="Proteomes" id="UP000033203"/>
    </source>
</evidence>
<dbReference type="GeneID" id="78488320"/>
<proteinExistence type="predicted"/>
<gene>
    <name evidence="1" type="ORF">SR41_16425</name>
</gene>
<dbReference type="Proteomes" id="UP000033203">
    <property type="component" value="Unassembled WGS sequence"/>
</dbReference>
<dbReference type="RefSeq" id="WP_043061311.1">
    <property type="nucleotide sequence ID" value="NZ_QDFS01000033.1"/>
</dbReference>
<sequence>MRYRLTFLRWDGVAYQPGEVDSAAAAPRGAVWLEPLEYPNTETTGTLTARVFRRGRGAMTCRAEDVEAVASLLTLIRQNHPKLVVPADATSISTDTPGIHLRQTMDPVAYDRVLVKIGVNVCAHLFGDAAVRTPAFASARDYARYGTGSVVQLSIEEAKKFTEAFPVLAHHHLLLVATKTPEGEKPGCVMITMQFYGGLTHSYLLAVGDVVPNAADPIFVVVDYEANVIERHTPESFSRFAKRNGATWRPIDLAGGSS</sequence>
<reference evidence="1 2" key="1">
    <citation type="submission" date="2015-01" db="EMBL/GenBank/DDBJ databases">
        <title>Genome of Sphingomonas taxi strain 30a.</title>
        <authorList>
            <person name="Eevers N."/>
            <person name="Van Hamme J."/>
            <person name="Bottos E."/>
            <person name="Weyens N."/>
            <person name="Vangronsveld J."/>
        </authorList>
    </citation>
    <scope>NUCLEOTIDE SEQUENCE [LARGE SCALE GENOMIC DNA]</scope>
    <source>
        <strain evidence="1 2">30a</strain>
    </source>
</reference>
<dbReference type="EMBL" id="JXTP01000089">
    <property type="protein sequence ID" value="KIU26076.1"/>
    <property type="molecule type" value="Genomic_DNA"/>
</dbReference>
<accession>A0A0D1MED5</accession>
<name>A0A0D1MED5_9SPHN</name>
<comment type="caution">
    <text evidence="1">The sequence shown here is derived from an EMBL/GenBank/DDBJ whole genome shotgun (WGS) entry which is preliminary data.</text>
</comment>